<dbReference type="InterPro" id="IPR002130">
    <property type="entry name" value="Cyclophilin-type_PPIase_dom"/>
</dbReference>
<evidence type="ECO:0000313" key="4">
    <source>
        <dbReference type="Proteomes" id="UP001530377"/>
    </source>
</evidence>
<sequence>MLLLDLSHRPKPYPIWWRGWVASISIFALLIICVKPPADEPTSSASGKSSPSSTSTNALVEGDVLVKCNLITPFEDESKTSADGTLDVTVHRGIAPLASNAFLDLVLSKHFDHNYLFRSVKGFVVQWGIESPKANKPGRDKFPKVDIDSPPSAVSGNLLRSNVRGALNFAGGNSATGQVYVNRGTNPHLDKEPGSLPFATLDKRSMAIIDLVYSYKEGLGQVNAVKNGDEEVKRLFPRMSMIEKCWIDHVFEKSVKS</sequence>
<dbReference type="EMBL" id="JALLPB020000113">
    <property type="protein sequence ID" value="KAL3817248.1"/>
    <property type="molecule type" value="Genomic_DNA"/>
</dbReference>
<keyword evidence="1" id="KW-1133">Transmembrane helix</keyword>
<protein>
    <recommendedName>
        <fullName evidence="2">PPIase cyclophilin-type domain-containing protein</fullName>
    </recommendedName>
</protein>
<evidence type="ECO:0000256" key="1">
    <source>
        <dbReference type="SAM" id="Phobius"/>
    </source>
</evidence>
<dbReference type="AlphaFoldDB" id="A0ABD3RYG4"/>
<evidence type="ECO:0000259" key="2">
    <source>
        <dbReference type="Pfam" id="PF00160"/>
    </source>
</evidence>
<dbReference type="Gene3D" id="2.40.100.10">
    <property type="entry name" value="Cyclophilin-like"/>
    <property type="match status" value="1"/>
</dbReference>
<dbReference type="InterPro" id="IPR029000">
    <property type="entry name" value="Cyclophilin-like_dom_sf"/>
</dbReference>
<organism evidence="3 4">
    <name type="scientific">Cyclostephanos tholiformis</name>
    <dbReference type="NCBI Taxonomy" id="382380"/>
    <lineage>
        <taxon>Eukaryota</taxon>
        <taxon>Sar</taxon>
        <taxon>Stramenopiles</taxon>
        <taxon>Ochrophyta</taxon>
        <taxon>Bacillariophyta</taxon>
        <taxon>Coscinodiscophyceae</taxon>
        <taxon>Thalassiosirophycidae</taxon>
        <taxon>Stephanodiscales</taxon>
        <taxon>Stephanodiscaceae</taxon>
        <taxon>Cyclostephanos</taxon>
    </lineage>
</organism>
<keyword evidence="4" id="KW-1185">Reference proteome</keyword>
<gene>
    <name evidence="3" type="ORF">ACHAXA_009535</name>
</gene>
<evidence type="ECO:0000313" key="3">
    <source>
        <dbReference type="EMBL" id="KAL3817248.1"/>
    </source>
</evidence>
<proteinExistence type="predicted"/>
<feature type="domain" description="PPIase cyclophilin-type" evidence="2">
    <location>
        <begin position="80"/>
        <end position="202"/>
    </location>
</feature>
<dbReference type="Pfam" id="PF00160">
    <property type="entry name" value="Pro_isomerase"/>
    <property type="match status" value="1"/>
</dbReference>
<accession>A0ABD3RYG4</accession>
<comment type="caution">
    <text evidence="3">The sequence shown here is derived from an EMBL/GenBank/DDBJ whole genome shotgun (WGS) entry which is preliminary data.</text>
</comment>
<feature type="transmembrane region" description="Helical" evidence="1">
    <location>
        <begin position="15"/>
        <end position="34"/>
    </location>
</feature>
<dbReference type="Proteomes" id="UP001530377">
    <property type="component" value="Unassembled WGS sequence"/>
</dbReference>
<dbReference type="SUPFAM" id="SSF50891">
    <property type="entry name" value="Cyclophilin-like"/>
    <property type="match status" value="1"/>
</dbReference>
<reference evidence="3 4" key="1">
    <citation type="submission" date="2024-10" db="EMBL/GenBank/DDBJ databases">
        <title>Updated reference genomes for cyclostephanoid diatoms.</title>
        <authorList>
            <person name="Roberts W.R."/>
            <person name="Alverson A.J."/>
        </authorList>
    </citation>
    <scope>NUCLEOTIDE SEQUENCE [LARGE SCALE GENOMIC DNA]</scope>
    <source>
        <strain evidence="3 4">AJA228-03</strain>
    </source>
</reference>
<name>A0ABD3RYG4_9STRA</name>
<keyword evidence="1" id="KW-0472">Membrane</keyword>
<keyword evidence="1" id="KW-0812">Transmembrane</keyword>